<name>W2C7R4_9BACT</name>
<proteinExistence type="inferred from homology"/>
<dbReference type="EMBL" id="AYYC01000738">
    <property type="protein sequence ID" value="ETK03259.1"/>
    <property type="molecule type" value="Genomic_DNA"/>
</dbReference>
<dbReference type="CDD" id="cd07381">
    <property type="entry name" value="MPP_CapA"/>
    <property type="match status" value="1"/>
</dbReference>
<dbReference type="PANTHER" id="PTHR33393">
    <property type="entry name" value="POLYGLUTAMINE SYNTHESIS ACCESSORY PROTEIN RV0574C-RELATED"/>
    <property type="match status" value="1"/>
</dbReference>
<evidence type="ECO:0000259" key="2">
    <source>
        <dbReference type="SMART" id="SM00854"/>
    </source>
</evidence>
<organism evidence="3 4">
    <name type="scientific">Tannerella sp. oral taxon BU063 isolate Cell 5</name>
    <dbReference type="NCBI Taxonomy" id="1410950"/>
    <lineage>
        <taxon>Bacteria</taxon>
        <taxon>Pseudomonadati</taxon>
        <taxon>Bacteroidota</taxon>
        <taxon>Bacteroidia</taxon>
        <taxon>Bacteroidales</taxon>
        <taxon>Tannerellaceae</taxon>
        <taxon>Tannerella</taxon>
    </lineage>
</organism>
<comment type="caution">
    <text evidence="3">The sequence shown here is derived from an EMBL/GenBank/DDBJ whole genome shotgun (WGS) entry which is preliminary data.</text>
</comment>
<evidence type="ECO:0000313" key="4">
    <source>
        <dbReference type="Proteomes" id="UP000018872"/>
    </source>
</evidence>
<accession>W2C7R4</accession>
<protein>
    <submittedName>
        <fullName evidence="3">Capsule biosynthesis protein</fullName>
    </submittedName>
</protein>
<feature type="domain" description="Capsule synthesis protein CapA" evidence="2">
    <location>
        <begin position="7"/>
        <end position="247"/>
    </location>
</feature>
<sequence length="284" mass="32453">MPPDTLRVAFVGDVMLDRGVRQSIERHGVDALFAPEIDSLFRGCGRVVANLECPATRIRRPVHKRFIFRAEPEWLAGLRRHGVTHLNLANNHTMDQGREGLRDTRQQVLRHGMTPFGMDSTADAACRPLLLAESPRRVWIFTSLRVPSENWAYLPDRPSICECTIDTLAVRIARLRRREPQAVIVAMLHWGLEHDTLPTRRQRIAARRLVAAGADCLVGHHTHTAQPPEWVQGRPVFYGLGNFIFDPVRPLNAAAWLLRMDVTRDTIHYRLHPIRIIDCTPRLH</sequence>
<dbReference type="SUPFAM" id="SSF56300">
    <property type="entry name" value="Metallo-dependent phosphatases"/>
    <property type="match status" value="1"/>
</dbReference>
<dbReference type="InterPro" id="IPR052169">
    <property type="entry name" value="CW_Biosynth-Accessory"/>
</dbReference>
<evidence type="ECO:0000256" key="1">
    <source>
        <dbReference type="ARBA" id="ARBA00005662"/>
    </source>
</evidence>
<dbReference type="SMART" id="SM00854">
    <property type="entry name" value="PGA_cap"/>
    <property type="match status" value="1"/>
</dbReference>
<dbReference type="AlphaFoldDB" id="W2C7R4"/>
<gene>
    <name evidence="3" type="ORF">T229_15115</name>
</gene>
<evidence type="ECO:0000313" key="3">
    <source>
        <dbReference type="EMBL" id="ETK03259.1"/>
    </source>
</evidence>
<dbReference type="Gene3D" id="3.60.21.10">
    <property type="match status" value="1"/>
</dbReference>
<dbReference type="Pfam" id="PF09587">
    <property type="entry name" value="PGA_cap"/>
    <property type="match status" value="1"/>
</dbReference>
<dbReference type="InterPro" id="IPR029052">
    <property type="entry name" value="Metallo-depent_PP-like"/>
</dbReference>
<comment type="similarity">
    <text evidence="1">Belongs to the CapA family.</text>
</comment>
<reference evidence="3 4" key="1">
    <citation type="submission" date="2013-11" db="EMBL/GenBank/DDBJ databases">
        <title>Single cell genomics of uncultured Tannerella BU063 (oral taxon 286).</title>
        <authorList>
            <person name="Beall C.J."/>
            <person name="Campbell A.G."/>
            <person name="Griffen A.L."/>
            <person name="Podar M."/>
            <person name="Leys E.J."/>
        </authorList>
    </citation>
    <scope>NUCLEOTIDE SEQUENCE [LARGE SCALE GENOMIC DNA]</scope>
    <source>
        <strain evidence="3">Cell 5</strain>
    </source>
</reference>
<dbReference type="InterPro" id="IPR019079">
    <property type="entry name" value="Capsule_synth_CapA"/>
</dbReference>
<dbReference type="PANTHER" id="PTHR33393:SF11">
    <property type="entry name" value="POLYGLUTAMINE SYNTHESIS ACCESSORY PROTEIN RV0574C-RELATED"/>
    <property type="match status" value="1"/>
</dbReference>
<dbReference type="Proteomes" id="UP000018872">
    <property type="component" value="Unassembled WGS sequence"/>
</dbReference>
<dbReference type="PATRIC" id="fig|1410950.3.peg.2395"/>